<feature type="transmembrane region" description="Helical" evidence="7">
    <location>
        <begin position="416"/>
        <end position="435"/>
    </location>
</feature>
<dbReference type="EMBL" id="LJSG01000011">
    <property type="protein sequence ID" value="KPP92773.1"/>
    <property type="molecule type" value="Genomic_DNA"/>
</dbReference>
<dbReference type="Proteomes" id="UP000050413">
    <property type="component" value="Unassembled WGS sequence"/>
</dbReference>
<keyword evidence="3" id="KW-1003">Cell membrane</keyword>
<accession>A0A0P7W726</accession>
<dbReference type="PANTHER" id="PTHR30183">
    <property type="entry name" value="MOLYBDENUM TRANSPORT SYSTEM PERMEASE PROTEIN MODB"/>
    <property type="match status" value="1"/>
</dbReference>
<feature type="transmembrane region" description="Helical" evidence="7">
    <location>
        <begin position="518"/>
        <end position="543"/>
    </location>
</feature>
<evidence type="ECO:0000259" key="8">
    <source>
        <dbReference type="PROSITE" id="PS50928"/>
    </source>
</evidence>
<keyword evidence="4 7" id="KW-0812">Transmembrane</keyword>
<proteinExistence type="predicted"/>
<feature type="domain" description="ABC transmembrane type-1" evidence="8">
    <location>
        <begin position="353"/>
        <end position="539"/>
    </location>
</feature>
<keyword evidence="12" id="KW-1185">Reference proteome</keyword>
<feature type="transmembrane region" description="Helical" evidence="7">
    <location>
        <begin position="95"/>
        <end position="116"/>
    </location>
</feature>
<dbReference type="Gene3D" id="1.10.3720.10">
    <property type="entry name" value="MetI-like"/>
    <property type="match status" value="2"/>
</dbReference>
<feature type="transmembrane region" description="Helical" evidence="7">
    <location>
        <begin position="468"/>
        <end position="489"/>
    </location>
</feature>
<protein>
    <submittedName>
        <fullName evidence="10">ABC-type uptake system permease component YnjC</fullName>
    </submittedName>
    <submittedName>
        <fullName evidence="9">Thiamine transport system permease protein</fullName>
    </submittedName>
</protein>
<evidence type="ECO:0000256" key="2">
    <source>
        <dbReference type="ARBA" id="ARBA00022448"/>
    </source>
</evidence>
<dbReference type="InterPro" id="IPR000515">
    <property type="entry name" value="MetI-like"/>
</dbReference>
<dbReference type="GO" id="GO:0005886">
    <property type="term" value="C:plasma membrane"/>
    <property type="evidence" value="ECO:0007669"/>
    <property type="project" value="UniProtKB-SubCell"/>
</dbReference>
<dbReference type="AlphaFoldDB" id="A0A0P7W726"/>
<keyword evidence="6 7" id="KW-0472">Membrane</keyword>
<dbReference type="OrthoDB" id="7852521at2"/>
<dbReference type="PANTHER" id="PTHR30183:SF6">
    <property type="entry name" value="INNER MEMBRANE ABC TRANSPORTER PERMEASE PROTEIN YNJC"/>
    <property type="match status" value="1"/>
</dbReference>
<keyword evidence="5 7" id="KW-1133">Transmembrane helix</keyword>
<name>A0A0P7W726_9RHOB</name>
<sequence length="553" mass="58264">MIRIAPRLVVALMALPVAAGLAGAMLPAFGYFPALGGMAFSLDPWRDLLAWPGLAKAVRLSLVTGLGATLLSLAITLLIVAAWQGTRSFRVVTSLLAPLLSLPHAAAAFGLAFLIAPSGWIARAVSPWATGWDRPPDLLIVHDQAGLALIAGLVIKEVPFLMLMTLAALGQSDSTRRMAAARSLGYGRVTGWAKTVLPSVYRQIRLPVFAVLAYSMSVVDVALILGPTRPATLAVQVLDWMTAPDLSLRFTASAGAVLQLLLVLGALAAWILSERLVAARGRVWAAHGARGVGWDRPLRGLVMVPMLMIGLGVGLGLAGLALWSLAGLWRFPDLLPQSYGLRVWADQSAQLWRLSGTTTALAGLSAMIALALTIATLQAGPARTVGIIYLPLLVPQIAFLPGLSALGLWLGLDGTTGAVLLVHLVFVLPYVMLSLSDPWQAWDSRAGLAAATLGAAPWRVLLAVRLPMLMRALCIAFAVGFATSVAQYLPSLLIGAGRVNTLTTEAVALAASGNRRLIGVWAMMQMALPLAVFALALVVPALIARRRRGLKVT</sequence>
<dbReference type="SUPFAM" id="SSF161098">
    <property type="entry name" value="MetI-like"/>
    <property type="match status" value="2"/>
</dbReference>
<comment type="caution">
    <text evidence="10">The sequence shown here is derived from an EMBL/GenBank/DDBJ whole genome shotgun (WGS) entry which is preliminary data.</text>
</comment>
<dbReference type="GO" id="GO:0055085">
    <property type="term" value="P:transmembrane transport"/>
    <property type="evidence" value="ECO:0007669"/>
    <property type="project" value="InterPro"/>
</dbReference>
<feature type="transmembrane region" description="Helical" evidence="7">
    <location>
        <begin position="387"/>
        <end position="410"/>
    </location>
</feature>
<feature type="transmembrane region" description="Helical" evidence="7">
    <location>
        <begin position="145"/>
        <end position="169"/>
    </location>
</feature>
<evidence type="ECO:0000256" key="3">
    <source>
        <dbReference type="ARBA" id="ARBA00022475"/>
    </source>
</evidence>
<reference evidence="9 12" key="2">
    <citation type="submission" date="2016-01" db="EMBL/GenBank/DDBJ databases">
        <authorList>
            <person name="Varghese N."/>
        </authorList>
    </citation>
    <scope>NUCLEOTIDE SEQUENCE [LARGE SCALE GENOMIC DNA]</scope>
    <source>
        <strain evidence="9 12">HL-91</strain>
    </source>
</reference>
<dbReference type="RefSeq" id="WP_072245192.1">
    <property type="nucleotide sequence ID" value="NZ_FBYC01000004.1"/>
</dbReference>
<gene>
    <name evidence="10" type="primary">ynjC</name>
    <name evidence="9" type="ORF">Ga0058931_0861</name>
    <name evidence="10" type="ORF">HLUCCA05_10280</name>
</gene>
<comment type="subcellular location">
    <subcellularLocation>
        <location evidence="1">Cell membrane</location>
        <topology evidence="1">Multi-pass membrane protein</topology>
    </subcellularLocation>
</comment>
<dbReference type="Proteomes" id="UP000182045">
    <property type="component" value="Unassembled WGS sequence"/>
</dbReference>
<organism evidence="10 11">
    <name type="scientific">Roseibaca calidilacus</name>
    <dbReference type="NCBI Taxonomy" id="1666912"/>
    <lineage>
        <taxon>Bacteria</taxon>
        <taxon>Pseudomonadati</taxon>
        <taxon>Pseudomonadota</taxon>
        <taxon>Alphaproteobacteria</taxon>
        <taxon>Rhodobacterales</taxon>
        <taxon>Paracoccaceae</taxon>
        <taxon>Roseinatronobacter</taxon>
    </lineage>
</organism>
<evidence type="ECO:0000256" key="1">
    <source>
        <dbReference type="ARBA" id="ARBA00004651"/>
    </source>
</evidence>
<feature type="transmembrane region" description="Helical" evidence="7">
    <location>
        <begin position="351"/>
        <end position="375"/>
    </location>
</feature>
<evidence type="ECO:0000313" key="9">
    <source>
        <dbReference type="EMBL" id="CUX80154.1"/>
    </source>
</evidence>
<evidence type="ECO:0000313" key="10">
    <source>
        <dbReference type="EMBL" id="KPP92773.1"/>
    </source>
</evidence>
<feature type="domain" description="ABC transmembrane type-1" evidence="8">
    <location>
        <begin position="54"/>
        <end position="273"/>
    </location>
</feature>
<feature type="transmembrane region" description="Helical" evidence="7">
    <location>
        <begin position="206"/>
        <end position="226"/>
    </location>
</feature>
<dbReference type="PATRIC" id="fig|1666912.4.peg.2238"/>
<dbReference type="InterPro" id="IPR035906">
    <property type="entry name" value="MetI-like_sf"/>
</dbReference>
<evidence type="ECO:0000256" key="6">
    <source>
        <dbReference type="ARBA" id="ARBA00023136"/>
    </source>
</evidence>
<evidence type="ECO:0000313" key="12">
    <source>
        <dbReference type="Proteomes" id="UP000182045"/>
    </source>
</evidence>
<dbReference type="STRING" id="1666912.Ga0058931_0861"/>
<dbReference type="PROSITE" id="PS50928">
    <property type="entry name" value="ABC_TM1"/>
    <property type="match status" value="2"/>
</dbReference>
<feature type="transmembrane region" description="Helical" evidence="7">
    <location>
        <begin position="246"/>
        <end position="272"/>
    </location>
</feature>
<evidence type="ECO:0000256" key="7">
    <source>
        <dbReference type="SAM" id="Phobius"/>
    </source>
</evidence>
<feature type="transmembrane region" description="Helical" evidence="7">
    <location>
        <begin position="306"/>
        <end position="331"/>
    </location>
</feature>
<evidence type="ECO:0000256" key="4">
    <source>
        <dbReference type="ARBA" id="ARBA00022692"/>
    </source>
</evidence>
<evidence type="ECO:0000256" key="5">
    <source>
        <dbReference type="ARBA" id="ARBA00022989"/>
    </source>
</evidence>
<feature type="transmembrane region" description="Helical" evidence="7">
    <location>
        <begin position="63"/>
        <end position="83"/>
    </location>
</feature>
<keyword evidence="2" id="KW-0813">Transport</keyword>
<evidence type="ECO:0000313" key="11">
    <source>
        <dbReference type="Proteomes" id="UP000050413"/>
    </source>
</evidence>
<dbReference type="EMBL" id="FBYC01000004">
    <property type="protein sequence ID" value="CUX80154.1"/>
    <property type="molecule type" value="Genomic_DNA"/>
</dbReference>
<reference evidence="10 11" key="1">
    <citation type="submission" date="2015-09" db="EMBL/GenBank/DDBJ databases">
        <title>Identification and resolution of microdiversity through metagenomic sequencing of parallel consortia.</title>
        <authorList>
            <person name="Nelson W.C."/>
            <person name="Romine M.F."/>
            <person name="Lindemann S.R."/>
        </authorList>
    </citation>
    <scope>NUCLEOTIDE SEQUENCE [LARGE SCALE GENOMIC DNA]</scope>
    <source>
        <strain evidence="10">HL-91</strain>
    </source>
</reference>